<dbReference type="Proteomes" id="UP000038010">
    <property type="component" value="Unassembled WGS sequence"/>
</dbReference>
<dbReference type="Gene3D" id="3.90.660.10">
    <property type="match status" value="1"/>
</dbReference>
<feature type="signal peptide" evidence="1">
    <location>
        <begin position="1"/>
        <end position="22"/>
    </location>
</feature>
<dbReference type="STRING" id="1664694.A0A0N1HYP1"/>
<dbReference type="Gene3D" id="1.20.1440.240">
    <property type="match status" value="1"/>
</dbReference>
<comment type="caution">
    <text evidence="3">The sequence shown here is derived from an EMBL/GenBank/DDBJ whole genome shotgun (WGS) entry which is preliminary data.</text>
</comment>
<accession>A0A0N1HYP1</accession>
<keyword evidence="1" id="KW-0732">Signal</keyword>
<evidence type="ECO:0000256" key="1">
    <source>
        <dbReference type="SAM" id="SignalP"/>
    </source>
</evidence>
<dbReference type="SUPFAM" id="SSF54373">
    <property type="entry name" value="FAD-linked reductases, C-terminal domain"/>
    <property type="match status" value="1"/>
</dbReference>
<sequence length="526" mass="58274">MRRSLFSASCFSLLSVFVSASALTTLPLKSRDCTCSSAGATRESFLLQILTNSPEYGIFEVAPSTGPLTVGIIGAGAAGLYAAMILESLGIDYEVLESSQRIGGRIFTYRFDEATWKKSKPGEPGYYNYYDVGAMRFPGMPWMHRVIGGEYRLYNNRLLYNQDAPTADAFDVETSDGGPIRNDDKLATTAAGVVLDEALQDLIDVFSTSGFDAGFDHLMQYDGVSLRQYLLSKNYTTQDVDWMETLTDATTHMDTYSLSQAVLEQWIFNSAPLDSWTAIEGGMDRLTHGMTQTLKNKPILGKRVTTLMGYPNKTVTVAISDGDLRTYAHIINTVPLGVMQNMDMSTLDLDYNKTFAIRKLQYDPAGKIGMTFKTRWWETPQGESNKGFQGGQSYSDLSIRRCVYPSYGLNTPNASAAMIASYTWGQDSARLGAYYHTDSDRAYIANVTIRQLAAMNNVTESFLHEQLVDMHLWDWYAHSDSAGAFAIFGPGEFSTVMPSLMKPGYLGRVHFAGEALSSRHAWIIGR</sequence>
<dbReference type="GO" id="GO:0001716">
    <property type="term" value="F:L-amino-acid oxidase activity"/>
    <property type="evidence" value="ECO:0007669"/>
    <property type="project" value="TreeGrafter"/>
</dbReference>
<dbReference type="GO" id="GO:0009063">
    <property type="term" value="P:amino acid catabolic process"/>
    <property type="evidence" value="ECO:0007669"/>
    <property type="project" value="TreeGrafter"/>
</dbReference>
<keyword evidence="4" id="KW-1185">Reference proteome</keyword>
<dbReference type="GeneID" id="28741755"/>
<dbReference type="SUPFAM" id="SSF51905">
    <property type="entry name" value="FAD/NAD(P)-binding domain"/>
    <property type="match status" value="1"/>
</dbReference>
<name>A0A0N1HYP1_9EURO</name>
<protein>
    <submittedName>
        <fullName evidence="3">Putative bifunctional amine oxidase</fullName>
    </submittedName>
</protein>
<gene>
    <name evidence="3" type="ORF">AB675_935</name>
</gene>
<dbReference type="EMBL" id="LFJN01000001">
    <property type="protein sequence ID" value="KPI46014.1"/>
    <property type="molecule type" value="Genomic_DNA"/>
</dbReference>
<evidence type="ECO:0000313" key="3">
    <source>
        <dbReference type="EMBL" id="KPI46014.1"/>
    </source>
</evidence>
<dbReference type="AlphaFoldDB" id="A0A0N1HYP1"/>
<dbReference type="Gene3D" id="3.50.50.60">
    <property type="entry name" value="FAD/NAD(P)-binding domain"/>
    <property type="match status" value="1"/>
</dbReference>
<dbReference type="PANTHER" id="PTHR10742">
    <property type="entry name" value="FLAVIN MONOAMINE OXIDASE"/>
    <property type="match status" value="1"/>
</dbReference>
<dbReference type="PANTHER" id="PTHR10742:SF342">
    <property type="entry name" value="AMINE OXIDASE"/>
    <property type="match status" value="1"/>
</dbReference>
<evidence type="ECO:0000313" key="4">
    <source>
        <dbReference type="Proteomes" id="UP000038010"/>
    </source>
</evidence>
<dbReference type="RefSeq" id="XP_018005977.1">
    <property type="nucleotide sequence ID" value="XM_018149886.1"/>
</dbReference>
<dbReference type="OrthoDB" id="4132146at2759"/>
<organism evidence="3 4">
    <name type="scientific">Cyphellophora attinorum</name>
    <dbReference type="NCBI Taxonomy" id="1664694"/>
    <lineage>
        <taxon>Eukaryota</taxon>
        <taxon>Fungi</taxon>
        <taxon>Dikarya</taxon>
        <taxon>Ascomycota</taxon>
        <taxon>Pezizomycotina</taxon>
        <taxon>Eurotiomycetes</taxon>
        <taxon>Chaetothyriomycetidae</taxon>
        <taxon>Chaetothyriales</taxon>
        <taxon>Cyphellophoraceae</taxon>
        <taxon>Cyphellophora</taxon>
    </lineage>
</organism>
<dbReference type="InterPro" id="IPR050281">
    <property type="entry name" value="Flavin_monoamine_oxidase"/>
</dbReference>
<dbReference type="VEuPathDB" id="FungiDB:AB675_935"/>
<proteinExistence type="predicted"/>
<feature type="domain" description="Amine oxidase" evidence="2">
    <location>
        <begin position="78"/>
        <end position="520"/>
    </location>
</feature>
<dbReference type="InterPro" id="IPR002937">
    <property type="entry name" value="Amino_oxidase"/>
</dbReference>
<evidence type="ECO:0000259" key="2">
    <source>
        <dbReference type="Pfam" id="PF01593"/>
    </source>
</evidence>
<dbReference type="Pfam" id="PF01593">
    <property type="entry name" value="Amino_oxidase"/>
    <property type="match status" value="1"/>
</dbReference>
<feature type="chain" id="PRO_5005873649" evidence="1">
    <location>
        <begin position="23"/>
        <end position="526"/>
    </location>
</feature>
<dbReference type="InterPro" id="IPR036188">
    <property type="entry name" value="FAD/NAD-bd_sf"/>
</dbReference>
<reference evidence="3 4" key="1">
    <citation type="submission" date="2015-06" db="EMBL/GenBank/DDBJ databases">
        <title>Draft genome of the ant-associated black yeast Phialophora attae CBS 131958.</title>
        <authorList>
            <person name="Moreno L.F."/>
            <person name="Stielow B.J."/>
            <person name="de Hoog S."/>
            <person name="Vicente V.A."/>
            <person name="Weiss V.A."/>
            <person name="de Vries M."/>
            <person name="Cruz L.M."/>
            <person name="Souza E.M."/>
        </authorList>
    </citation>
    <scope>NUCLEOTIDE SEQUENCE [LARGE SCALE GENOMIC DNA]</scope>
    <source>
        <strain evidence="3 4">CBS 131958</strain>
    </source>
</reference>